<comment type="subcellular location">
    <subcellularLocation>
        <location evidence="1">Cell inner membrane</location>
        <topology evidence="1">Multi-pass membrane protein</topology>
    </subcellularLocation>
</comment>
<evidence type="ECO:0000259" key="12">
    <source>
        <dbReference type="PROSITE" id="PS50893"/>
    </source>
</evidence>
<proteinExistence type="inferred from homology"/>
<dbReference type="PANTHER" id="PTHR24221:SF654">
    <property type="entry name" value="ATP-BINDING CASSETTE SUB-FAMILY B MEMBER 6"/>
    <property type="match status" value="1"/>
</dbReference>
<keyword evidence="7" id="KW-0067">ATP-binding</keyword>
<evidence type="ECO:0000256" key="7">
    <source>
        <dbReference type="ARBA" id="ARBA00022840"/>
    </source>
</evidence>
<feature type="transmembrane region" description="Helical" evidence="11">
    <location>
        <begin position="31"/>
        <end position="52"/>
    </location>
</feature>
<keyword evidence="5 11" id="KW-0812">Transmembrane</keyword>
<dbReference type="Proteomes" id="UP000000328">
    <property type="component" value="Chromosome"/>
</dbReference>
<dbReference type="SUPFAM" id="SSF90123">
    <property type="entry name" value="ABC transporter transmembrane region"/>
    <property type="match status" value="1"/>
</dbReference>
<dbReference type="GO" id="GO:0034040">
    <property type="term" value="F:ATPase-coupled lipid transmembrane transporter activity"/>
    <property type="evidence" value="ECO:0007669"/>
    <property type="project" value="TreeGrafter"/>
</dbReference>
<keyword evidence="2" id="KW-0813">Transport</keyword>
<dbReference type="SMART" id="SM00382">
    <property type="entry name" value="AAA"/>
    <property type="match status" value="1"/>
</dbReference>
<evidence type="ECO:0000313" key="13">
    <source>
        <dbReference type="EMBL" id="ADJ47299.1"/>
    </source>
</evidence>
<evidence type="ECO:0000256" key="1">
    <source>
        <dbReference type="ARBA" id="ARBA00004429"/>
    </source>
</evidence>
<dbReference type="KEGG" id="amd:AMED_5541"/>
<evidence type="ECO:0000256" key="2">
    <source>
        <dbReference type="ARBA" id="ARBA00022448"/>
    </source>
</evidence>
<evidence type="ECO:0000256" key="5">
    <source>
        <dbReference type="ARBA" id="ARBA00022692"/>
    </source>
</evidence>
<dbReference type="EMBL" id="CP002000">
    <property type="protein sequence ID" value="ADJ47299.1"/>
    <property type="molecule type" value="Genomic_DNA"/>
</dbReference>
<dbReference type="FunFam" id="3.40.50.300:FF:000221">
    <property type="entry name" value="Multidrug ABC transporter ATP-binding protein"/>
    <property type="match status" value="1"/>
</dbReference>
<dbReference type="Gene3D" id="1.20.1560.10">
    <property type="entry name" value="ABC transporter type 1, transmembrane domain"/>
    <property type="match status" value="1"/>
</dbReference>
<dbReference type="PANTHER" id="PTHR24221">
    <property type="entry name" value="ATP-BINDING CASSETTE SUB-FAMILY B"/>
    <property type="match status" value="1"/>
</dbReference>
<dbReference type="InterPro" id="IPR017871">
    <property type="entry name" value="ABC_transporter-like_CS"/>
</dbReference>
<dbReference type="GO" id="GO:0016887">
    <property type="term" value="F:ATP hydrolysis activity"/>
    <property type="evidence" value="ECO:0007669"/>
    <property type="project" value="InterPro"/>
</dbReference>
<keyword evidence="4" id="KW-0997">Cell inner membrane</keyword>
<evidence type="ECO:0000313" key="14">
    <source>
        <dbReference type="Proteomes" id="UP000000328"/>
    </source>
</evidence>
<sequence length="633" mass="68522">MKESSSRNRLVELVLARWHIVRLLVRSGGPLVPLLLVVNLVLGALPVVFVLMTSVVLGRVPAAVAGGPGSAAWTELATVFAAAAAAFVAQQIIAPIQNSLGEFVARRIDGRVFRDLMATSLRSPGVAPLEDQDVLDDLATAARDLEFGPLSPGQAGAGLLALVARYTQLAGYAVVVGVVFSWLAAAGLVVVVMLFRYGQRGGLRKYAEVRIALARDERKSDYLRRLAIEPAAGKEIRVFGLVDWLRDAVREAFLTVIRPLWTKRRKVYLWPFVFFTGCALAVIGTTFAVIGATAPEALTLTGFVVVMQVVLSGLRLGEFYPEADPQTAIGMIGYDAVRRYRSRMDSYLEENPAALLPGRPGAKPGPVPTPASVIHFDNVVFRYPGRERPVFDGLDLTIPVGRCTALVGVNGAGKTTLVKLLARLYEPESGAVRVDGVDIRSYQVDEWRAKLAVIFQDFLRYESSVADNIGFGSRDFLDDRAGIRAAADAVGLGEFLEALPRGLDTPLARQLTGGAELSGGQWQRVALARALFALRHGSPVIVLDEPTASLDVRAEAGFFDEFADLTHGATTLLISHRFSTVRHADRIVVLEHGKVTEQGSHEELLAANGRYAHLFRLQADQFVDTADIEEVPA</sequence>
<dbReference type="PROSITE" id="PS50893">
    <property type="entry name" value="ABC_TRANSPORTER_2"/>
    <property type="match status" value="1"/>
</dbReference>
<dbReference type="InterPro" id="IPR003593">
    <property type="entry name" value="AAA+_ATPase"/>
</dbReference>
<dbReference type="eggNOG" id="COG1132">
    <property type="taxonomic scope" value="Bacteria"/>
</dbReference>
<accession>A0A0H3DCF0</accession>
<name>A0A0H3DCF0_AMYMU</name>
<evidence type="ECO:0000256" key="8">
    <source>
        <dbReference type="ARBA" id="ARBA00022989"/>
    </source>
</evidence>
<organism evidence="13 14">
    <name type="scientific">Amycolatopsis mediterranei (strain U-32)</name>
    <dbReference type="NCBI Taxonomy" id="749927"/>
    <lineage>
        <taxon>Bacteria</taxon>
        <taxon>Bacillati</taxon>
        <taxon>Actinomycetota</taxon>
        <taxon>Actinomycetes</taxon>
        <taxon>Pseudonocardiales</taxon>
        <taxon>Pseudonocardiaceae</taxon>
        <taxon>Amycolatopsis</taxon>
    </lineage>
</organism>
<dbReference type="SUPFAM" id="SSF52540">
    <property type="entry name" value="P-loop containing nucleoside triphosphate hydrolases"/>
    <property type="match status" value="1"/>
</dbReference>
<dbReference type="PATRIC" id="fig|749927.5.peg.5746"/>
<feature type="transmembrane region" description="Helical" evidence="11">
    <location>
        <begin position="267"/>
        <end position="291"/>
    </location>
</feature>
<dbReference type="Gene3D" id="3.40.50.300">
    <property type="entry name" value="P-loop containing nucleotide triphosphate hydrolases"/>
    <property type="match status" value="1"/>
</dbReference>
<reference evidence="13 14" key="1">
    <citation type="journal article" date="2010" name="Cell Res.">
        <title>Complete genome sequence of the rifamycin SV-producing Amycolatopsis mediterranei U32 revealed its genetic characteristics in phylogeny and metabolism.</title>
        <authorList>
            <person name="Zhao W."/>
            <person name="Zhong Y."/>
            <person name="Yuan H."/>
            <person name="Wang J."/>
            <person name="Zheng H."/>
            <person name="Wang Y."/>
            <person name="Cen X."/>
            <person name="Xu F."/>
            <person name="Bai J."/>
            <person name="Han X."/>
            <person name="Lu G."/>
            <person name="Zhu Y."/>
            <person name="Shao Z."/>
            <person name="Yan H."/>
            <person name="Li C."/>
            <person name="Peng N."/>
            <person name="Zhang Z."/>
            <person name="Zhang Y."/>
            <person name="Lin W."/>
            <person name="Fan Y."/>
            <person name="Qin Z."/>
            <person name="Hu Y."/>
            <person name="Zhu B."/>
            <person name="Wang S."/>
            <person name="Ding X."/>
            <person name="Zhao G.P."/>
        </authorList>
    </citation>
    <scope>NUCLEOTIDE SEQUENCE [LARGE SCALE GENOMIC DNA]</scope>
    <source>
        <strain evidence="14">U-32</strain>
    </source>
</reference>
<keyword evidence="6" id="KW-0547">Nucleotide-binding</keyword>
<dbReference type="InterPro" id="IPR003439">
    <property type="entry name" value="ABC_transporter-like_ATP-bd"/>
</dbReference>
<dbReference type="AlphaFoldDB" id="A0A0H3DCF0"/>
<dbReference type="GeneID" id="92873241"/>
<evidence type="ECO:0000256" key="4">
    <source>
        <dbReference type="ARBA" id="ARBA00022519"/>
    </source>
</evidence>
<dbReference type="Pfam" id="PF00005">
    <property type="entry name" value="ABC_tran"/>
    <property type="match status" value="1"/>
</dbReference>
<evidence type="ECO:0000256" key="6">
    <source>
        <dbReference type="ARBA" id="ARBA00022741"/>
    </source>
</evidence>
<evidence type="ECO:0000256" key="3">
    <source>
        <dbReference type="ARBA" id="ARBA00022475"/>
    </source>
</evidence>
<dbReference type="HOGENOM" id="CLU_000604_84_3_11"/>
<dbReference type="GO" id="GO:0005524">
    <property type="term" value="F:ATP binding"/>
    <property type="evidence" value="ECO:0007669"/>
    <property type="project" value="UniProtKB-KW"/>
</dbReference>
<evidence type="ECO:0000256" key="11">
    <source>
        <dbReference type="SAM" id="Phobius"/>
    </source>
</evidence>
<feature type="domain" description="ABC transporter" evidence="12">
    <location>
        <begin position="374"/>
        <end position="617"/>
    </location>
</feature>
<dbReference type="InterPro" id="IPR027417">
    <property type="entry name" value="P-loop_NTPase"/>
</dbReference>
<dbReference type="GO" id="GO:0005886">
    <property type="term" value="C:plasma membrane"/>
    <property type="evidence" value="ECO:0007669"/>
    <property type="project" value="UniProtKB-SubCell"/>
</dbReference>
<evidence type="ECO:0000256" key="9">
    <source>
        <dbReference type="ARBA" id="ARBA00023136"/>
    </source>
</evidence>
<dbReference type="RefSeq" id="WP_013227357.1">
    <property type="nucleotide sequence ID" value="NC_014318.1"/>
</dbReference>
<evidence type="ECO:0000256" key="10">
    <source>
        <dbReference type="ARBA" id="ARBA00023455"/>
    </source>
</evidence>
<protein>
    <submittedName>
        <fullName evidence="13">Fused ATPase and permease components of ABC-type multidrug transport system</fullName>
    </submittedName>
</protein>
<keyword evidence="3" id="KW-1003">Cell membrane</keyword>
<keyword evidence="8 11" id="KW-1133">Transmembrane helix</keyword>
<dbReference type="InterPro" id="IPR039421">
    <property type="entry name" value="Type_1_exporter"/>
</dbReference>
<feature type="transmembrane region" description="Helical" evidence="11">
    <location>
        <begin position="169"/>
        <end position="195"/>
    </location>
</feature>
<gene>
    <name evidence="13" type="ordered locus">AMED_5541</name>
</gene>
<comment type="similarity">
    <text evidence="10">Belongs to the ABC transporter superfamily. Siderophore-Fe(3+) uptake transporter (SIUT) (TC 3.A.1.21) family.</text>
</comment>
<dbReference type="InterPro" id="IPR036640">
    <property type="entry name" value="ABC1_TM_sf"/>
</dbReference>
<keyword evidence="9 11" id="KW-0472">Membrane</keyword>
<dbReference type="PROSITE" id="PS00211">
    <property type="entry name" value="ABC_TRANSPORTER_1"/>
    <property type="match status" value="1"/>
</dbReference>
<dbReference type="OrthoDB" id="9806127at2"/>